<dbReference type="RefSeq" id="WP_236347054.1">
    <property type="nucleotide sequence ID" value="NZ_CAKMMF010000045.1"/>
</dbReference>
<organism evidence="10 11">
    <name type="scientific">Paenibacillus plantiphilus</name>
    <dbReference type="NCBI Taxonomy" id="2905650"/>
    <lineage>
        <taxon>Bacteria</taxon>
        <taxon>Bacillati</taxon>
        <taxon>Bacillota</taxon>
        <taxon>Bacilli</taxon>
        <taxon>Bacillales</taxon>
        <taxon>Paenibacillaceae</taxon>
        <taxon>Paenibacillus</taxon>
    </lineage>
</organism>
<gene>
    <name evidence="8 10" type="primary">tilS</name>
    <name evidence="10" type="ORF">PAECIP111893_05100</name>
</gene>
<evidence type="ECO:0000256" key="8">
    <source>
        <dbReference type="HAMAP-Rule" id="MF_01161"/>
    </source>
</evidence>
<reference evidence="10" key="1">
    <citation type="submission" date="2022-01" db="EMBL/GenBank/DDBJ databases">
        <authorList>
            <person name="Criscuolo A."/>
        </authorList>
    </citation>
    <scope>NUCLEOTIDE SEQUENCE</scope>
    <source>
        <strain evidence="10">CIP111893</strain>
    </source>
</reference>
<keyword evidence="5 8" id="KW-0547">Nucleotide-binding</keyword>
<dbReference type="NCBIfam" id="TIGR02432">
    <property type="entry name" value="lysidine_TilS_N"/>
    <property type="match status" value="1"/>
</dbReference>
<evidence type="ECO:0000256" key="3">
    <source>
        <dbReference type="ARBA" id="ARBA00022598"/>
    </source>
</evidence>
<dbReference type="InterPro" id="IPR012795">
    <property type="entry name" value="tRNA_Ile_lys_synt_N"/>
</dbReference>
<comment type="caution">
    <text evidence="10">The sequence shown here is derived from an EMBL/GenBank/DDBJ whole genome shotgun (WGS) entry which is preliminary data.</text>
</comment>
<dbReference type="PANTHER" id="PTHR43033:SF1">
    <property type="entry name" value="TRNA(ILE)-LYSIDINE SYNTHASE-RELATED"/>
    <property type="match status" value="1"/>
</dbReference>
<dbReference type="Pfam" id="PF01171">
    <property type="entry name" value="ATP_bind_3"/>
    <property type="match status" value="1"/>
</dbReference>
<evidence type="ECO:0000259" key="9">
    <source>
        <dbReference type="SMART" id="SM00977"/>
    </source>
</evidence>
<dbReference type="Pfam" id="PF11734">
    <property type="entry name" value="TilS_C"/>
    <property type="match status" value="1"/>
</dbReference>
<evidence type="ECO:0000256" key="6">
    <source>
        <dbReference type="ARBA" id="ARBA00022840"/>
    </source>
</evidence>
<feature type="binding site" evidence="8">
    <location>
        <begin position="35"/>
        <end position="40"/>
    </location>
    <ligand>
        <name>ATP</name>
        <dbReference type="ChEBI" id="CHEBI:30616"/>
    </ligand>
</feature>
<dbReference type="EMBL" id="CAKMMF010000045">
    <property type="protein sequence ID" value="CAH1224219.1"/>
    <property type="molecule type" value="Genomic_DNA"/>
</dbReference>
<evidence type="ECO:0000256" key="2">
    <source>
        <dbReference type="ARBA" id="ARBA00022490"/>
    </source>
</evidence>
<dbReference type="HAMAP" id="MF_01161">
    <property type="entry name" value="tRNA_Ile_lys_synt"/>
    <property type="match status" value="1"/>
</dbReference>
<protein>
    <recommendedName>
        <fullName evidence="8">tRNA(Ile)-lysidine synthase</fullName>
        <ecNumber evidence="8">6.3.4.19</ecNumber>
    </recommendedName>
    <alternativeName>
        <fullName evidence="8">tRNA(Ile)-2-lysyl-cytidine synthase</fullName>
    </alternativeName>
    <alternativeName>
        <fullName evidence="8">tRNA(Ile)-lysidine synthetase</fullName>
    </alternativeName>
</protein>
<accession>A0ABN8H111</accession>
<dbReference type="InterPro" id="IPR014729">
    <property type="entry name" value="Rossmann-like_a/b/a_fold"/>
</dbReference>
<dbReference type="EC" id="6.3.4.19" evidence="8"/>
<comment type="catalytic activity">
    <reaction evidence="7 8">
        <text>cytidine(34) in tRNA(Ile2) + L-lysine + ATP = lysidine(34) in tRNA(Ile2) + AMP + diphosphate + H(+)</text>
        <dbReference type="Rhea" id="RHEA:43744"/>
        <dbReference type="Rhea" id="RHEA-COMP:10625"/>
        <dbReference type="Rhea" id="RHEA-COMP:10670"/>
        <dbReference type="ChEBI" id="CHEBI:15378"/>
        <dbReference type="ChEBI" id="CHEBI:30616"/>
        <dbReference type="ChEBI" id="CHEBI:32551"/>
        <dbReference type="ChEBI" id="CHEBI:33019"/>
        <dbReference type="ChEBI" id="CHEBI:82748"/>
        <dbReference type="ChEBI" id="CHEBI:83665"/>
        <dbReference type="ChEBI" id="CHEBI:456215"/>
        <dbReference type="EC" id="6.3.4.19"/>
    </reaction>
</comment>
<dbReference type="InterPro" id="IPR012796">
    <property type="entry name" value="Lysidine-tRNA-synth_C"/>
</dbReference>
<sequence length="491" mass="55285">MERDAGMEEMLKEVARIAAMERLWTTGDTIVVAVSGGPDSVALLHILHELAPRDDLTLIAAHVDHGFRGEESALEAEMVREMAAGLGILCESTYIDLPAYIEETRMNSQSAAREKRYAYLHEIARKHDAARIAVAHHGDDQAETVLMRIVRGTSPGGLSGIPIRRIEKNVELIRPLLRMYKADILNFCEQRGLRYSLDSSNEQRYYFRNTVRLDLLPALAQYNPGITSALVRLSELATQEDEWMEGETRAVFDRHVRLYSDECQLKRVTLQSLHVALQRRLIKLILECVAPKMEAASFDIIETIRIAAQEGAASTWSIDAGGGIRFVREYDVLRFIRVNSATGSSHPAASGYAYAVTERTQRIEVPEAGVWFSFNHLQHSDAGRPTNRLEAIFDAEQLQYPLTLRNRRPGDRMKVFGLNGSKKVQDMFVDDRIAPSRRETIPLLVDAAGTVLWIPEARRSSEAQVMDSTTRVLHIRMENTASDDFASNKMH</sequence>
<dbReference type="NCBIfam" id="TIGR02433">
    <property type="entry name" value="lysidine_TilS_C"/>
    <property type="match status" value="1"/>
</dbReference>
<keyword evidence="2 8" id="KW-0963">Cytoplasm</keyword>
<evidence type="ECO:0000256" key="7">
    <source>
        <dbReference type="ARBA" id="ARBA00048539"/>
    </source>
</evidence>
<comment type="subcellular location">
    <subcellularLocation>
        <location evidence="1 8">Cytoplasm</location>
    </subcellularLocation>
</comment>
<evidence type="ECO:0000256" key="4">
    <source>
        <dbReference type="ARBA" id="ARBA00022694"/>
    </source>
</evidence>
<dbReference type="InterPro" id="IPR012094">
    <property type="entry name" value="tRNA_Ile_lys_synt"/>
</dbReference>
<dbReference type="Proteomes" id="UP000838686">
    <property type="component" value="Unassembled WGS sequence"/>
</dbReference>
<evidence type="ECO:0000313" key="11">
    <source>
        <dbReference type="Proteomes" id="UP000838686"/>
    </source>
</evidence>
<comment type="domain">
    <text evidence="8">The N-terminal region contains the highly conserved SGGXDS motif, predicted to be a P-loop motif involved in ATP binding.</text>
</comment>
<keyword evidence="6 8" id="KW-0067">ATP-binding</keyword>
<keyword evidence="3 8" id="KW-0436">Ligase</keyword>
<dbReference type="CDD" id="cd01992">
    <property type="entry name" value="TilS_N"/>
    <property type="match status" value="1"/>
</dbReference>
<dbReference type="SUPFAM" id="SSF82829">
    <property type="entry name" value="MesJ substrate recognition domain-like"/>
    <property type="match status" value="1"/>
</dbReference>
<comment type="similarity">
    <text evidence="8">Belongs to the tRNA(Ile)-lysidine synthase family.</text>
</comment>
<keyword evidence="4 8" id="KW-0819">tRNA processing</keyword>
<dbReference type="Gene3D" id="1.20.59.20">
    <property type="match status" value="1"/>
</dbReference>
<name>A0ABN8H111_9BACL</name>
<evidence type="ECO:0000256" key="5">
    <source>
        <dbReference type="ARBA" id="ARBA00022741"/>
    </source>
</evidence>
<feature type="domain" description="Lysidine-tRNA(Ile) synthetase C-terminal" evidence="9">
    <location>
        <begin position="402"/>
        <end position="475"/>
    </location>
</feature>
<dbReference type="SUPFAM" id="SSF56037">
    <property type="entry name" value="PheT/TilS domain"/>
    <property type="match status" value="1"/>
</dbReference>
<dbReference type="GO" id="GO:0032267">
    <property type="term" value="F:tRNA(Ile)-lysidine synthase activity"/>
    <property type="evidence" value="ECO:0007669"/>
    <property type="project" value="UniProtKB-EC"/>
</dbReference>
<dbReference type="PANTHER" id="PTHR43033">
    <property type="entry name" value="TRNA(ILE)-LYSIDINE SYNTHASE-RELATED"/>
    <property type="match status" value="1"/>
</dbReference>
<comment type="function">
    <text evidence="8">Ligates lysine onto the cytidine present at position 34 of the AUA codon-specific tRNA(Ile) that contains the anticodon CAU, in an ATP-dependent manner. Cytidine is converted to lysidine, thus changing the amino acid specificity of the tRNA from methionine to isoleucine.</text>
</comment>
<dbReference type="Gene3D" id="3.40.50.620">
    <property type="entry name" value="HUPs"/>
    <property type="match status" value="1"/>
</dbReference>
<evidence type="ECO:0000313" key="10">
    <source>
        <dbReference type="EMBL" id="CAH1224219.1"/>
    </source>
</evidence>
<dbReference type="SUPFAM" id="SSF52402">
    <property type="entry name" value="Adenine nucleotide alpha hydrolases-like"/>
    <property type="match status" value="1"/>
</dbReference>
<proteinExistence type="inferred from homology"/>
<keyword evidence="11" id="KW-1185">Reference proteome</keyword>
<dbReference type="InterPro" id="IPR011063">
    <property type="entry name" value="TilS/TtcA_N"/>
</dbReference>
<dbReference type="SMART" id="SM00977">
    <property type="entry name" value="TilS_C"/>
    <property type="match status" value="1"/>
</dbReference>
<evidence type="ECO:0000256" key="1">
    <source>
        <dbReference type="ARBA" id="ARBA00004496"/>
    </source>
</evidence>